<dbReference type="Pfam" id="PF01370">
    <property type="entry name" value="Epimerase"/>
    <property type="match status" value="1"/>
</dbReference>
<sequence>MSAPSVLIAGCGDVGSRLATQLLAQGWQVHGLRRSIERLPEGVVGVAGDLFAEQRPVTWPSGPLDYLVYCAAATEHDEAGYRAAYVDGLRHVLSWLGQSGQRPRRLLFVSSSSVYVQQTGEWVDETAPTEAEGYSGRLMLEAEQVALDSGIPATRVRLTGIYGPGREWLLTQVRRGYRVAVEPPLYGNRIHADDAAGLLAFLLEADRAGKALEDCYIGVDDAPAPLAEVVGWLREYLGVTEWAEDASVRRTGSKRCSNARARALGWAPRYPSFREGYAAILEGRC</sequence>
<comment type="caution">
    <text evidence="2">The sequence shown here is derived from an EMBL/GenBank/DDBJ whole genome shotgun (WGS) entry which is preliminary data.</text>
</comment>
<dbReference type="CDD" id="cd05266">
    <property type="entry name" value="SDR_a4"/>
    <property type="match status" value="1"/>
</dbReference>
<dbReference type="EMBL" id="JACAQB010000005">
    <property type="protein sequence ID" value="NWB96113.1"/>
    <property type="molecule type" value="Genomic_DNA"/>
</dbReference>
<accession>A0A7Y7XA49</accession>
<evidence type="ECO:0000259" key="1">
    <source>
        <dbReference type="Pfam" id="PF01370"/>
    </source>
</evidence>
<dbReference type="GO" id="GO:0004029">
    <property type="term" value="F:aldehyde dehydrogenase (NAD+) activity"/>
    <property type="evidence" value="ECO:0007669"/>
    <property type="project" value="TreeGrafter"/>
</dbReference>
<evidence type="ECO:0000313" key="2">
    <source>
        <dbReference type="EMBL" id="NWB96113.1"/>
    </source>
</evidence>
<organism evidence="2 3">
    <name type="scientific">Pseudomonas gingeri</name>
    <dbReference type="NCBI Taxonomy" id="117681"/>
    <lineage>
        <taxon>Bacteria</taxon>
        <taxon>Pseudomonadati</taxon>
        <taxon>Pseudomonadota</taxon>
        <taxon>Gammaproteobacteria</taxon>
        <taxon>Pseudomonadales</taxon>
        <taxon>Pseudomonadaceae</taxon>
        <taxon>Pseudomonas</taxon>
    </lineage>
</organism>
<dbReference type="Proteomes" id="UP000539985">
    <property type="component" value="Unassembled WGS sequence"/>
</dbReference>
<feature type="domain" description="NAD-dependent epimerase/dehydratase" evidence="1">
    <location>
        <begin position="6"/>
        <end position="217"/>
    </location>
</feature>
<dbReference type="GO" id="GO:0005737">
    <property type="term" value="C:cytoplasm"/>
    <property type="evidence" value="ECO:0007669"/>
    <property type="project" value="TreeGrafter"/>
</dbReference>
<proteinExistence type="predicted"/>
<name>A0A7Y7XA49_9PSED</name>
<evidence type="ECO:0000313" key="3">
    <source>
        <dbReference type="Proteomes" id="UP000539985"/>
    </source>
</evidence>
<dbReference type="Gene3D" id="3.40.50.720">
    <property type="entry name" value="NAD(P)-binding Rossmann-like Domain"/>
    <property type="match status" value="1"/>
</dbReference>
<gene>
    <name evidence="2" type="ORF">HX882_09450</name>
</gene>
<dbReference type="InterPro" id="IPR051783">
    <property type="entry name" value="NAD(P)-dependent_oxidoreduct"/>
</dbReference>
<protein>
    <submittedName>
        <fullName evidence="2">SDR family oxidoreductase</fullName>
    </submittedName>
</protein>
<dbReference type="InterPro" id="IPR001509">
    <property type="entry name" value="Epimerase_deHydtase"/>
</dbReference>
<dbReference type="SUPFAM" id="SSF51735">
    <property type="entry name" value="NAD(P)-binding Rossmann-fold domains"/>
    <property type="match status" value="1"/>
</dbReference>
<reference evidence="2 3" key="1">
    <citation type="submission" date="2020-04" db="EMBL/GenBank/DDBJ databases">
        <title>Molecular characterization of pseudomonads from Agaricus bisporus reveal novel blotch 2 pathogens in Western Europe.</title>
        <authorList>
            <person name="Taparia T."/>
            <person name="Krijger M."/>
            <person name="Haynes E."/>
            <person name="Elpinstone J.G."/>
            <person name="Noble R."/>
            <person name="Van Der Wolf J."/>
        </authorList>
    </citation>
    <scope>NUCLEOTIDE SEQUENCE [LARGE SCALE GENOMIC DNA]</scope>
    <source>
        <strain evidence="2 3">H7001</strain>
    </source>
</reference>
<dbReference type="PANTHER" id="PTHR48079">
    <property type="entry name" value="PROTEIN YEEZ"/>
    <property type="match status" value="1"/>
</dbReference>
<dbReference type="InterPro" id="IPR036291">
    <property type="entry name" value="NAD(P)-bd_dom_sf"/>
</dbReference>
<dbReference type="PANTHER" id="PTHR48079:SF6">
    <property type="entry name" value="NAD(P)-BINDING DOMAIN-CONTAINING PROTEIN-RELATED"/>
    <property type="match status" value="1"/>
</dbReference>
<dbReference type="RefSeq" id="WP_177094022.1">
    <property type="nucleotide sequence ID" value="NZ_JACAOS010000017.1"/>
</dbReference>
<dbReference type="AlphaFoldDB" id="A0A7Y7XA49"/>